<dbReference type="PANTHER" id="PTHR31389:SF4">
    <property type="entry name" value="LD39211P"/>
    <property type="match status" value="1"/>
</dbReference>
<keyword evidence="3" id="KW-1185">Reference proteome</keyword>
<dbReference type="PANTHER" id="PTHR31389">
    <property type="entry name" value="LD39211P"/>
    <property type="match status" value="1"/>
</dbReference>
<dbReference type="Proteomes" id="UP001217089">
    <property type="component" value="Unassembled WGS sequence"/>
</dbReference>
<dbReference type="Pfam" id="PF07801">
    <property type="entry name" value="DUF1647"/>
    <property type="match status" value="1"/>
</dbReference>
<feature type="region of interest" description="Disordered" evidence="1">
    <location>
        <begin position="1"/>
        <end position="75"/>
    </location>
</feature>
<reference evidence="2 3" key="1">
    <citation type="submission" date="2022-12" db="EMBL/GenBank/DDBJ databases">
        <title>Chromosome-level genome of Tegillarca granosa.</title>
        <authorList>
            <person name="Kim J."/>
        </authorList>
    </citation>
    <scope>NUCLEOTIDE SEQUENCE [LARGE SCALE GENOMIC DNA]</scope>
    <source>
        <strain evidence="2">Teg-2019</strain>
        <tissue evidence="2">Adductor muscle</tissue>
    </source>
</reference>
<sequence>MSWTGEDAVAKSKANINEAENLPADQINQELQAKEFERVNKQPEVNPVDENIVNRGENKHEENHQNAESINKDEIPVDENKQNLQDSLVDIAKKEGVERKQEHLEIKNDMEEQKIENGVNEENKNNNIDNNKEPVQNVINEKQDKNQEHSHRIANDVIPQEFKELMEKVEKLKSANIDTAHGLPTLVTYGTRDNYDQVRQLVVSIQDFLPNTLIYVYDLNMEEWQKNTLKAGCHVRVKQSDILIFPEYISNLQNFHWRPLLLQIVLGHFRHIMWLEPGIRIKSSDHIRKLMQSRSKVLVIGQKAIYTTTCRY</sequence>
<proteinExistence type="predicted"/>
<evidence type="ECO:0000256" key="1">
    <source>
        <dbReference type="SAM" id="MobiDB-lite"/>
    </source>
</evidence>
<protein>
    <submittedName>
        <fullName evidence="2">Uncharacterized protein</fullName>
    </submittedName>
</protein>
<accession>A0ABQ9F010</accession>
<name>A0ABQ9F010_TEGGR</name>
<feature type="compositionally biased region" description="Basic and acidic residues" evidence="1">
    <location>
        <begin position="32"/>
        <end position="41"/>
    </location>
</feature>
<evidence type="ECO:0000313" key="2">
    <source>
        <dbReference type="EMBL" id="KAJ8310713.1"/>
    </source>
</evidence>
<feature type="compositionally biased region" description="Basic and acidic residues" evidence="1">
    <location>
        <begin position="56"/>
        <end position="75"/>
    </location>
</feature>
<dbReference type="EMBL" id="JARBDR010000640">
    <property type="protein sequence ID" value="KAJ8310713.1"/>
    <property type="molecule type" value="Genomic_DNA"/>
</dbReference>
<dbReference type="InterPro" id="IPR012444">
    <property type="entry name" value="DUF1647"/>
</dbReference>
<gene>
    <name evidence="2" type="ORF">KUTeg_012578</name>
</gene>
<evidence type="ECO:0000313" key="3">
    <source>
        <dbReference type="Proteomes" id="UP001217089"/>
    </source>
</evidence>
<organism evidence="2 3">
    <name type="scientific">Tegillarca granosa</name>
    <name type="common">Malaysian cockle</name>
    <name type="synonym">Anadara granosa</name>
    <dbReference type="NCBI Taxonomy" id="220873"/>
    <lineage>
        <taxon>Eukaryota</taxon>
        <taxon>Metazoa</taxon>
        <taxon>Spiralia</taxon>
        <taxon>Lophotrochozoa</taxon>
        <taxon>Mollusca</taxon>
        <taxon>Bivalvia</taxon>
        <taxon>Autobranchia</taxon>
        <taxon>Pteriomorphia</taxon>
        <taxon>Arcoida</taxon>
        <taxon>Arcoidea</taxon>
        <taxon>Arcidae</taxon>
        <taxon>Tegillarca</taxon>
    </lineage>
</organism>
<comment type="caution">
    <text evidence="2">The sequence shown here is derived from an EMBL/GenBank/DDBJ whole genome shotgun (WGS) entry which is preliminary data.</text>
</comment>